<organism evidence="6 7">
    <name type="scientific">Lentzea atacamensis</name>
    <dbReference type="NCBI Taxonomy" id="531938"/>
    <lineage>
        <taxon>Bacteria</taxon>
        <taxon>Bacillati</taxon>
        <taxon>Actinomycetota</taxon>
        <taxon>Actinomycetes</taxon>
        <taxon>Pseudonocardiales</taxon>
        <taxon>Pseudonocardiaceae</taxon>
        <taxon>Lentzea</taxon>
    </lineage>
</organism>
<dbReference type="Pfam" id="PF01497">
    <property type="entry name" value="Peripla_BP_2"/>
    <property type="match status" value="1"/>
</dbReference>
<dbReference type="GO" id="GO:1901678">
    <property type="term" value="P:iron coordination entity transport"/>
    <property type="evidence" value="ECO:0007669"/>
    <property type="project" value="UniProtKB-ARBA"/>
</dbReference>
<comment type="similarity">
    <text evidence="2">Belongs to the bacterial solute-binding protein 8 family.</text>
</comment>
<feature type="domain" description="Fe/B12 periplasmic-binding" evidence="5">
    <location>
        <begin position="24"/>
        <end position="219"/>
    </location>
</feature>
<keyword evidence="4" id="KW-0732">Signal</keyword>
<evidence type="ECO:0000313" key="7">
    <source>
        <dbReference type="Proteomes" id="UP000246005"/>
    </source>
</evidence>
<evidence type="ECO:0000259" key="5">
    <source>
        <dbReference type="PROSITE" id="PS50983"/>
    </source>
</evidence>
<dbReference type="PANTHER" id="PTHR30532">
    <property type="entry name" value="IRON III DICITRATE-BINDING PERIPLASMIC PROTEIN"/>
    <property type="match status" value="1"/>
</dbReference>
<protein>
    <submittedName>
        <fullName evidence="6">Substrate-binding family protein</fullName>
    </submittedName>
</protein>
<evidence type="ECO:0000313" key="6">
    <source>
        <dbReference type="EMBL" id="PWK84439.1"/>
    </source>
</evidence>
<dbReference type="SUPFAM" id="SSF53807">
    <property type="entry name" value="Helical backbone' metal receptor"/>
    <property type="match status" value="1"/>
</dbReference>
<comment type="subcellular location">
    <subcellularLocation>
        <location evidence="1">Cell envelope</location>
    </subcellularLocation>
</comment>
<dbReference type="EMBL" id="QGHB01000008">
    <property type="protein sequence ID" value="PWK84439.1"/>
    <property type="molecule type" value="Genomic_DNA"/>
</dbReference>
<evidence type="ECO:0000256" key="3">
    <source>
        <dbReference type="ARBA" id="ARBA00022448"/>
    </source>
</evidence>
<dbReference type="InterPro" id="IPR002491">
    <property type="entry name" value="ABC_transptr_periplasmic_BD"/>
</dbReference>
<dbReference type="GO" id="GO:0030288">
    <property type="term" value="C:outer membrane-bounded periplasmic space"/>
    <property type="evidence" value="ECO:0007669"/>
    <property type="project" value="TreeGrafter"/>
</dbReference>
<evidence type="ECO:0000256" key="1">
    <source>
        <dbReference type="ARBA" id="ARBA00004196"/>
    </source>
</evidence>
<evidence type="ECO:0000256" key="2">
    <source>
        <dbReference type="ARBA" id="ARBA00008814"/>
    </source>
</evidence>
<name>A0A316HT63_9PSEU</name>
<keyword evidence="3" id="KW-0813">Transport</keyword>
<dbReference type="Proteomes" id="UP000246005">
    <property type="component" value="Unassembled WGS sequence"/>
</dbReference>
<proteinExistence type="inferred from homology"/>
<dbReference type="PROSITE" id="PS50983">
    <property type="entry name" value="FE_B12_PBP"/>
    <property type="match status" value="1"/>
</dbReference>
<dbReference type="PANTHER" id="PTHR30532:SF24">
    <property type="entry name" value="FERRIC ENTEROBACTIN-BINDING PERIPLASMIC PROTEIN FEPB"/>
    <property type="match status" value="1"/>
</dbReference>
<gene>
    <name evidence="6" type="ORF">C8D88_10854</name>
</gene>
<accession>A0A316HT63</accession>
<evidence type="ECO:0000256" key="4">
    <source>
        <dbReference type="ARBA" id="ARBA00022729"/>
    </source>
</evidence>
<dbReference type="Gene3D" id="3.40.50.1980">
    <property type="entry name" value="Nitrogenase molybdenum iron protein domain"/>
    <property type="match status" value="2"/>
</dbReference>
<dbReference type="AlphaFoldDB" id="A0A316HT63"/>
<sequence length="219" mass="23361">MEDQFPVTITTAFGDVTVPKRSQRIVALGWSDTDTALALRVQPVGAADWPAVGGNGLGPWVTEMYSTAPRMLGTQEVDLEALAALSPGLILDTKSGGKKERYDQLAAPGVPVVGIPQGARAHLTSWRDQLDFIGRAAGRVNRAKQLRGEIEAKFEKTSGAHPAFQGAKVVVGVRNADSYAAYVTRAGRVGFMCELSFTNSPAIEALKVPVSPRRCRPSS</sequence>
<comment type="caution">
    <text evidence="6">The sequence shown here is derived from an EMBL/GenBank/DDBJ whole genome shotgun (WGS) entry which is preliminary data.</text>
</comment>
<reference evidence="6 7" key="1">
    <citation type="submission" date="2018-05" db="EMBL/GenBank/DDBJ databases">
        <title>Genomic Encyclopedia of Type Strains, Phase IV (KMG-IV): sequencing the most valuable type-strain genomes for metagenomic binning, comparative biology and taxonomic classification.</title>
        <authorList>
            <person name="Goeker M."/>
        </authorList>
    </citation>
    <scope>NUCLEOTIDE SEQUENCE [LARGE SCALE GENOMIC DNA]</scope>
    <source>
        <strain evidence="6 7">DSM 45480</strain>
    </source>
</reference>
<dbReference type="InterPro" id="IPR051313">
    <property type="entry name" value="Bact_iron-sidero_bind"/>
</dbReference>
<dbReference type="RefSeq" id="WP_109638765.1">
    <property type="nucleotide sequence ID" value="NZ_QGHB01000008.1"/>
</dbReference>